<keyword evidence="2" id="KW-0812">Transmembrane</keyword>
<dbReference type="Pfam" id="PF10355">
    <property type="entry name" value="Ytp1"/>
    <property type="match status" value="1"/>
</dbReference>
<evidence type="ECO:0000313" key="7">
    <source>
        <dbReference type="Proteomes" id="UP001642405"/>
    </source>
</evidence>
<feature type="compositionally biased region" description="Basic and acidic residues" evidence="1">
    <location>
        <begin position="475"/>
        <end position="485"/>
    </location>
</feature>
<dbReference type="CDD" id="cd08760">
    <property type="entry name" value="Cyt_b561_FRRS1_like"/>
    <property type="match status" value="1"/>
</dbReference>
<feature type="transmembrane region" description="Helical" evidence="2">
    <location>
        <begin position="187"/>
        <end position="208"/>
    </location>
</feature>
<dbReference type="EMBL" id="CAWUHB010000032">
    <property type="protein sequence ID" value="CAK7225191.1"/>
    <property type="molecule type" value="Genomic_DNA"/>
</dbReference>
<feature type="transmembrane region" description="Helical" evidence="2">
    <location>
        <begin position="76"/>
        <end position="95"/>
    </location>
</feature>
<feature type="transmembrane region" description="Helical" evidence="2">
    <location>
        <begin position="115"/>
        <end position="132"/>
    </location>
</feature>
<dbReference type="InterPro" id="IPR018827">
    <property type="entry name" value="YTP1_C"/>
</dbReference>
<feature type="chain" id="PRO_5045863183" description="Integral membrane protein (Ytp1)" evidence="3">
    <location>
        <begin position="26"/>
        <end position="500"/>
    </location>
</feature>
<feature type="transmembrane region" description="Helical" evidence="2">
    <location>
        <begin position="49"/>
        <end position="69"/>
    </location>
</feature>
<dbReference type="Gene3D" id="1.20.120.1770">
    <property type="match status" value="1"/>
</dbReference>
<comment type="caution">
    <text evidence="6">The sequence shown here is derived from an EMBL/GenBank/DDBJ whole genome shotgun (WGS) entry which is preliminary data.</text>
</comment>
<dbReference type="PANTHER" id="PTHR31685:SF2">
    <property type="entry name" value="PROTEIN YTP1"/>
    <property type="match status" value="1"/>
</dbReference>
<sequence>MSTRSYGLAAAVAIAALALALPAAAHEHGEDNIPEGETISVDPIDSTLWVHILLMTFVWGILFPLGMVLGMIKNRWHVPVQVVATALAILGYVLGHMHKGRQFVGSNVHAKFATPLFFMLIAQVTLGVYLRLHLERGFQGRIRPIFRIAHGTLGKAFPILAWVQMVFGGITALGFCQGDHVGQCAAHFIMGGAFIAYGILLTILLLVGQAWLKRTGRSPEFFDSCVIAAWGCVNTFTEHRWGTAWVKNDWQHTTMGIIWWSAGLAGVWLSRGRDGRPQRNFIPGFVILLTGWAMSSHPQELMMSAATHTMFGYTLMAAGLTRIIEVAFVVRDKNSVSSDSTETNSFQFIPAFLLYAAGFLFMGATEEQMLLMASSGIDHVAYILILYSLAFLMFLFVNMLINLYDRTANADLLAAKNKQRQSAEAAEAATFRLNGTARAENRQVRDAEEFELGELMSEDEEDEEQSARRTLLKQEGLEHGSHDDEAGPTLMNGNGQARHS</sequence>
<keyword evidence="3" id="KW-0732">Signal</keyword>
<evidence type="ECO:0000259" key="5">
    <source>
        <dbReference type="Pfam" id="PF10355"/>
    </source>
</evidence>
<keyword evidence="7" id="KW-1185">Reference proteome</keyword>
<feature type="domain" description="DUF2427" evidence="4">
    <location>
        <begin position="33"/>
        <end position="133"/>
    </location>
</feature>
<dbReference type="PANTHER" id="PTHR31685">
    <property type="entry name" value="INTEGRAL MEMBRANE PROTEIN (AFU_ORTHOLOGUE AFUA_6G12730)-RELATED"/>
    <property type="match status" value="1"/>
</dbReference>
<feature type="transmembrane region" description="Helical" evidence="2">
    <location>
        <begin position="310"/>
        <end position="331"/>
    </location>
</feature>
<organism evidence="6 7">
    <name type="scientific">Sporothrix curviconia</name>
    <dbReference type="NCBI Taxonomy" id="1260050"/>
    <lineage>
        <taxon>Eukaryota</taxon>
        <taxon>Fungi</taxon>
        <taxon>Dikarya</taxon>
        <taxon>Ascomycota</taxon>
        <taxon>Pezizomycotina</taxon>
        <taxon>Sordariomycetes</taxon>
        <taxon>Sordariomycetidae</taxon>
        <taxon>Ophiostomatales</taxon>
        <taxon>Ophiostomataceae</taxon>
        <taxon>Sporothrix</taxon>
    </lineage>
</organism>
<dbReference type="InterPro" id="IPR018825">
    <property type="entry name" value="DUF2427"/>
</dbReference>
<feature type="domain" description="Protein YTP1-like C-terminal" evidence="5">
    <location>
        <begin position="161"/>
        <end position="404"/>
    </location>
</feature>
<feature type="transmembrane region" description="Helical" evidence="2">
    <location>
        <begin position="381"/>
        <end position="401"/>
    </location>
</feature>
<feature type="compositionally biased region" description="Acidic residues" evidence="1">
    <location>
        <begin position="452"/>
        <end position="464"/>
    </location>
</feature>
<dbReference type="Pfam" id="PF10348">
    <property type="entry name" value="DUF2427"/>
    <property type="match status" value="1"/>
</dbReference>
<name>A0ABP0C020_9PEZI</name>
<reference evidence="6 7" key="1">
    <citation type="submission" date="2024-01" db="EMBL/GenBank/DDBJ databases">
        <authorList>
            <person name="Allen C."/>
            <person name="Tagirdzhanova G."/>
        </authorList>
    </citation>
    <scope>NUCLEOTIDE SEQUENCE [LARGE SCALE GENOMIC DNA]</scope>
</reference>
<evidence type="ECO:0000256" key="1">
    <source>
        <dbReference type="SAM" id="MobiDB-lite"/>
    </source>
</evidence>
<feature type="transmembrane region" description="Helical" evidence="2">
    <location>
        <begin position="153"/>
        <end position="175"/>
    </location>
</feature>
<protein>
    <recommendedName>
        <fullName evidence="8">Integral membrane protein (Ytp1)</fullName>
    </recommendedName>
</protein>
<evidence type="ECO:0008006" key="8">
    <source>
        <dbReference type="Google" id="ProtNLM"/>
    </source>
</evidence>
<evidence type="ECO:0000256" key="3">
    <source>
        <dbReference type="SAM" id="SignalP"/>
    </source>
</evidence>
<proteinExistence type="predicted"/>
<dbReference type="Proteomes" id="UP001642405">
    <property type="component" value="Unassembled WGS sequence"/>
</dbReference>
<evidence type="ECO:0000313" key="6">
    <source>
        <dbReference type="EMBL" id="CAK7225191.1"/>
    </source>
</evidence>
<evidence type="ECO:0000259" key="4">
    <source>
        <dbReference type="Pfam" id="PF10348"/>
    </source>
</evidence>
<gene>
    <name evidence="6" type="ORF">SCUCBS95973_005778</name>
</gene>
<keyword evidence="2" id="KW-0472">Membrane</keyword>
<feature type="compositionally biased region" description="Polar residues" evidence="1">
    <location>
        <begin position="491"/>
        <end position="500"/>
    </location>
</feature>
<evidence type="ECO:0000256" key="2">
    <source>
        <dbReference type="SAM" id="Phobius"/>
    </source>
</evidence>
<keyword evidence="2" id="KW-1133">Transmembrane helix</keyword>
<feature type="transmembrane region" description="Helical" evidence="2">
    <location>
        <begin position="281"/>
        <end position="298"/>
    </location>
</feature>
<feature type="region of interest" description="Disordered" evidence="1">
    <location>
        <begin position="452"/>
        <end position="500"/>
    </location>
</feature>
<feature type="signal peptide" evidence="3">
    <location>
        <begin position="1"/>
        <end position="25"/>
    </location>
</feature>
<feature type="transmembrane region" description="Helical" evidence="2">
    <location>
        <begin position="343"/>
        <end position="361"/>
    </location>
</feature>
<accession>A0ABP0C020</accession>